<dbReference type="STRING" id="1782.AWC18_12110"/>
<feature type="compositionally biased region" description="Pro residues" evidence="1">
    <location>
        <begin position="110"/>
        <end position="135"/>
    </location>
</feature>
<keyword evidence="2" id="KW-0472">Membrane</keyword>
<keyword evidence="2" id="KW-0812">Transmembrane</keyword>
<proteinExistence type="predicted"/>
<name>A0A1X1ZAB0_MYCNO</name>
<evidence type="ECO:0000256" key="2">
    <source>
        <dbReference type="SAM" id="Phobius"/>
    </source>
</evidence>
<accession>A0A1X1ZAB0</accession>
<dbReference type="AlphaFoldDB" id="A0A1X1ZAB0"/>
<feature type="region of interest" description="Disordered" evidence="1">
    <location>
        <begin position="83"/>
        <end position="144"/>
    </location>
</feature>
<evidence type="ECO:0000313" key="3">
    <source>
        <dbReference type="EMBL" id="ORW20141.1"/>
    </source>
</evidence>
<evidence type="ECO:0000256" key="1">
    <source>
        <dbReference type="SAM" id="MobiDB-lite"/>
    </source>
</evidence>
<sequence>MADDEVTQAAAADEPQPTTELDPSETASAGQLAYSDHTSSVPVIDYQPPSRTGWILALVLAAAGALAAAMFMLGRSTAPGTAPIAAAPSSSSTAPIAAAPSSSSTAPAPVAAPPVPTSAAAPPPAPPTIVVPPSGPTTSVPPLATPQARIAEPMICSWHYQYPEMQPVDLALSLTDRGIYNSYDEARLVVDLVLADGCHGI</sequence>
<keyword evidence="4" id="KW-1185">Reference proteome</keyword>
<dbReference type="EMBL" id="LQPI01000046">
    <property type="protein sequence ID" value="ORW20141.1"/>
    <property type="molecule type" value="Genomic_DNA"/>
</dbReference>
<feature type="compositionally biased region" description="Polar residues" evidence="1">
    <location>
        <begin position="16"/>
        <end position="29"/>
    </location>
</feature>
<feature type="compositionally biased region" description="Low complexity" evidence="1">
    <location>
        <begin position="83"/>
        <end position="109"/>
    </location>
</feature>
<keyword evidence="2" id="KW-1133">Transmembrane helix</keyword>
<organism evidence="3 4">
    <name type="scientific">Mycolicibacter nonchromogenicus</name>
    <name type="common">Mycobacterium nonchromogenicum</name>
    <dbReference type="NCBI Taxonomy" id="1782"/>
    <lineage>
        <taxon>Bacteria</taxon>
        <taxon>Bacillati</taxon>
        <taxon>Actinomycetota</taxon>
        <taxon>Actinomycetes</taxon>
        <taxon>Mycobacteriales</taxon>
        <taxon>Mycobacteriaceae</taxon>
        <taxon>Mycolicibacter</taxon>
    </lineage>
</organism>
<reference evidence="3 4" key="1">
    <citation type="submission" date="2016-01" db="EMBL/GenBank/DDBJ databases">
        <title>The new phylogeny of the genus Mycobacterium.</title>
        <authorList>
            <person name="Tarcisio F."/>
            <person name="Conor M."/>
            <person name="Antonella G."/>
            <person name="Elisabetta G."/>
            <person name="Giulia F.S."/>
            <person name="Sara T."/>
            <person name="Anna F."/>
            <person name="Clotilde B."/>
            <person name="Roberto B."/>
            <person name="Veronica D.S."/>
            <person name="Fabio R."/>
            <person name="Monica P."/>
            <person name="Olivier J."/>
            <person name="Enrico T."/>
            <person name="Nicola S."/>
        </authorList>
    </citation>
    <scope>NUCLEOTIDE SEQUENCE [LARGE SCALE GENOMIC DNA]</scope>
    <source>
        <strain evidence="3 4">DSM 44164</strain>
    </source>
</reference>
<dbReference type="Proteomes" id="UP000193108">
    <property type="component" value="Unassembled WGS sequence"/>
</dbReference>
<feature type="region of interest" description="Disordered" evidence="1">
    <location>
        <begin position="1"/>
        <end position="32"/>
    </location>
</feature>
<evidence type="ECO:0000313" key="4">
    <source>
        <dbReference type="Proteomes" id="UP000193108"/>
    </source>
</evidence>
<feature type="transmembrane region" description="Helical" evidence="2">
    <location>
        <begin position="54"/>
        <end position="73"/>
    </location>
</feature>
<dbReference type="RefSeq" id="WP_085138883.1">
    <property type="nucleotide sequence ID" value="NZ_LQPI01000046.1"/>
</dbReference>
<protein>
    <submittedName>
        <fullName evidence="3">Uncharacterized protein</fullName>
    </submittedName>
</protein>
<comment type="caution">
    <text evidence="3">The sequence shown here is derived from an EMBL/GenBank/DDBJ whole genome shotgun (WGS) entry which is preliminary data.</text>
</comment>
<gene>
    <name evidence="3" type="ORF">AWC18_12110</name>
</gene>